<dbReference type="Proteomes" id="UP001281147">
    <property type="component" value="Unassembled WGS sequence"/>
</dbReference>
<protein>
    <submittedName>
        <fullName evidence="1">Uncharacterized protein</fullName>
    </submittedName>
</protein>
<dbReference type="EMBL" id="JAUTXU010000064">
    <property type="protein sequence ID" value="KAK3713179.1"/>
    <property type="molecule type" value="Genomic_DNA"/>
</dbReference>
<reference evidence="1" key="1">
    <citation type="submission" date="2023-07" db="EMBL/GenBank/DDBJ databases">
        <title>Black Yeasts Isolated from many extreme environments.</title>
        <authorList>
            <person name="Coleine C."/>
            <person name="Stajich J.E."/>
            <person name="Selbmann L."/>
        </authorList>
    </citation>
    <scope>NUCLEOTIDE SEQUENCE</scope>
    <source>
        <strain evidence="1">CCFEE 5714</strain>
    </source>
</reference>
<proteinExistence type="predicted"/>
<evidence type="ECO:0000313" key="1">
    <source>
        <dbReference type="EMBL" id="KAK3713179.1"/>
    </source>
</evidence>
<keyword evidence="2" id="KW-1185">Reference proteome</keyword>
<evidence type="ECO:0000313" key="2">
    <source>
        <dbReference type="Proteomes" id="UP001281147"/>
    </source>
</evidence>
<comment type="caution">
    <text evidence="1">The sequence shown here is derived from an EMBL/GenBank/DDBJ whole genome shotgun (WGS) entry which is preliminary data.</text>
</comment>
<organism evidence="1 2">
    <name type="scientific">Vermiconidia calcicola</name>
    <dbReference type="NCBI Taxonomy" id="1690605"/>
    <lineage>
        <taxon>Eukaryota</taxon>
        <taxon>Fungi</taxon>
        <taxon>Dikarya</taxon>
        <taxon>Ascomycota</taxon>
        <taxon>Pezizomycotina</taxon>
        <taxon>Dothideomycetes</taxon>
        <taxon>Dothideomycetidae</taxon>
        <taxon>Mycosphaerellales</taxon>
        <taxon>Extremaceae</taxon>
        <taxon>Vermiconidia</taxon>
    </lineage>
</organism>
<gene>
    <name evidence="1" type="ORF">LTR37_008612</name>
</gene>
<name>A0ACC3N9Y6_9PEZI</name>
<accession>A0ACC3N9Y6</accession>
<sequence length="119" mass="13000">MASLLVPVLKQGYLSALQIAYHQAQRAWAEDAPRIIRLPSHASDRIRIIITYSGHRRIGAARIVQSYDCSTAKGNGGWSTVNSDLTYVSDLQASLKHKVPSEITYEKAKDSVSGADDDG</sequence>